<feature type="compositionally biased region" description="Polar residues" evidence="4">
    <location>
        <begin position="360"/>
        <end position="379"/>
    </location>
</feature>
<sequence>MATVNPSSEANDSRRMSREVEEGSTPGRFTTVNGNKVAASPPQNTSFRPDPSALSNPYRQPQQQQALPRQPPLPEGKSKTLFVDSDETRGTYHDESSFRSPEHHSNRTAKRKRSAEAFEVSPEFTSPPTRREETFNLPAEPRSPARSLPPLLQFREGEQQHAPDQVSHWRQPRRSPGQLDADAEDTMRRDSHMNQARKDHNEGSGSPQMDTDMQSDQESEMQPESMSGRKGPAPRRRFSQRTKTGCHTCRRRKKKCDEAKPQCQNCTRGGFACEGYGPKHELNVKLPSKAVPLQAKTSETHAFPSHRQSVPGAAAAEHWLEAQPRRFSHDGRAQPFGDNLRYPPRPTTLSKRESPFPSDRYSQSSYPEKTRVMPSSSRFPISAPSIMSDPSGGSLTHSSGGASSSLGSAFDTPRPMITSRIAMKPPFGPYHSTAPSEKENMLSGKDYRHFTDPELLNDRAWCRQAIERYNKASKPSFDIDMDGRMRLFRQILQPDRLLQLADAHNHPIGTIGSKILIEAPFKCEYGYNVHIADNVVIQAGCVMYDPCPITIGRGTIVGPNVKFYGLGPDTMLDARVRNGSEGKLRGGKIMVEEDCFIGGDVVIMPNVIIGRECVVEPGTVVSSNVQPGKVVAGNPMRIIRDVIPVSTQDGEYGRVDPAMSANMWPGERPYNRDVRMGM</sequence>
<evidence type="ECO:0000259" key="5">
    <source>
        <dbReference type="PROSITE" id="PS50048"/>
    </source>
</evidence>
<dbReference type="InterPro" id="IPR001138">
    <property type="entry name" value="Zn2Cys6_DnaBD"/>
</dbReference>
<dbReference type="PROSITE" id="PS00463">
    <property type="entry name" value="ZN2_CY6_FUNGAL_1"/>
    <property type="match status" value="1"/>
</dbReference>
<dbReference type="PANTHER" id="PTHR23416">
    <property type="entry name" value="SIALIC ACID SYNTHASE-RELATED"/>
    <property type="match status" value="1"/>
</dbReference>
<comment type="similarity">
    <text evidence="1">Belongs to the transferase hexapeptide repeat family.</text>
</comment>
<evidence type="ECO:0000256" key="4">
    <source>
        <dbReference type="SAM" id="MobiDB-lite"/>
    </source>
</evidence>
<dbReference type="CDD" id="cd00067">
    <property type="entry name" value="GAL4"/>
    <property type="match status" value="1"/>
</dbReference>
<feature type="region of interest" description="Disordered" evidence="4">
    <location>
        <begin position="328"/>
        <end position="413"/>
    </location>
</feature>
<dbReference type="Pfam" id="PF12464">
    <property type="entry name" value="Mac"/>
    <property type="match status" value="1"/>
</dbReference>
<name>A0ABR0TT76_AURPU</name>
<keyword evidence="7" id="KW-1185">Reference proteome</keyword>
<feature type="region of interest" description="Disordered" evidence="4">
    <location>
        <begin position="1"/>
        <end position="261"/>
    </location>
</feature>
<feature type="compositionally biased region" description="Low complexity" evidence="4">
    <location>
        <begin position="391"/>
        <end position="409"/>
    </location>
</feature>
<dbReference type="Gene3D" id="4.10.240.10">
    <property type="entry name" value="Zn(2)-C6 fungal-type DNA-binding domain"/>
    <property type="match status" value="1"/>
</dbReference>
<evidence type="ECO:0000313" key="6">
    <source>
        <dbReference type="EMBL" id="KAK6007678.1"/>
    </source>
</evidence>
<feature type="domain" description="Zn(2)-C6 fungal-type" evidence="5">
    <location>
        <begin position="245"/>
        <end position="273"/>
    </location>
</feature>
<feature type="compositionally biased region" description="Low complexity" evidence="4">
    <location>
        <begin position="138"/>
        <end position="151"/>
    </location>
</feature>
<feature type="compositionally biased region" description="Polar residues" evidence="4">
    <location>
        <begin position="203"/>
        <end position="212"/>
    </location>
</feature>
<evidence type="ECO:0000256" key="2">
    <source>
        <dbReference type="ARBA" id="ARBA00022679"/>
    </source>
</evidence>
<dbReference type="PROSITE" id="PS50048">
    <property type="entry name" value="ZN2_CY6_FUNGAL_2"/>
    <property type="match status" value="1"/>
</dbReference>
<evidence type="ECO:0000313" key="7">
    <source>
        <dbReference type="Proteomes" id="UP001341245"/>
    </source>
</evidence>
<dbReference type="SUPFAM" id="SSF51161">
    <property type="entry name" value="Trimeric LpxA-like enzymes"/>
    <property type="match status" value="1"/>
</dbReference>
<dbReference type="Pfam" id="PF00172">
    <property type="entry name" value="Zn_clus"/>
    <property type="match status" value="1"/>
</dbReference>
<dbReference type="EMBL" id="JASGXD010000002">
    <property type="protein sequence ID" value="KAK6007678.1"/>
    <property type="molecule type" value="Genomic_DNA"/>
</dbReference>
<dbReference type="SMART" id="SM00066">
    <property type="entry name" value="GAL4"/>
    <property type="match status" value="1"/>
</dbReference>
<comment type="caution">
    <text evidence="6">The sequence shown here is derived from an EMBL/GenBank/DDBJ whole genome shotgun (WGS) entry which is preliminary data.</text>
</comment>
<proteinExistence type="inferred from homology"/>
<dbReference type="PANTHER" id="PTHR23416:SF76">
    <property type="entry name" value="ZN(II)2CYS6 TRANSCRIPTION FACTOR (EUROFUNG)"/>
    <property type="match status" value="1"/>
</dbReference>
<feature type="compositionally biased region" description="Low complexity" evidence="4">
    <location>
        <begin position="57"/>
        <end position="68"/>
    </location>
</feature>
<feature type="compositionally biased region" description="Basic and acidic residues" evidence="4">
    <location>
        <begin position="185"/>
        <end position="202"/>
    </location>
</feature>
<dbReference type="SMART" id="SM01266">
    <property type="entry name" value="Mac"/>
    <property type="match status" value="1"/>
</dbReference>
<evidence type="ECO:0000256" key="1">
    <source>
        <dbReference type="ARBA" id="ARBA00007274"/>
    </source>
</evidence>
<dbReference type="Pfam" id="PF00132">
    <property type="entry name" value="Hexapep"/>
    <property type="match status" value="1"/>
</dbReference>
<dbReference type="InterPro" id="IPR011004">
    <property type="entry name" value="Trimer_LpxA-like_sf"/>
</dbReference>
<organism evidence="6 7">
    <name type="scientific">Aureobasidium pullulans</name>
    <name type="common">Black yeast</name>
    <name type="synonym">Pullularia pullulans</name>
    <dbReference type="NCBI Taxonomy" id="5580"/>
    <lineage>
        <taxon>Eukaryota</taxon>
        <taxon>Fungi</taxon>
        <taxon>Dikarya</taxon>
        <taxon>Ascomycota</taxon>
        <taxon>Pezizomycotina</taxon>
        <taxon>Dothideomycetes</taxon>
        <taxon>Dothideomycetidae</taxon>
        <taxon>Dothideales</taxon>
        <taxon>Saccotheciaceae</taxon>
        <taxon>Aureobasidium</taxon>
    </lineage>
</organism>
<keyword evidence="2" id="KW-0808">Transferase</keyword>
<dbReference type="InterPro" id="IPR036864">
    <property type="entry name" value="Zn2-C6_fun-type_DNA-bd_sf"/>
</dbReference>
<protein>
    <recommendedName>
        <fullName evidence="5">Zn(2)-C6 fungal-type domain-containing protein</fullName>
    </recommendedName>
</protein>
<dbReference type="Proteomes" id="UP001341245">
    <property type="component" value="Unassembled WGS sequence"/>
</dbReference>
<gene>
    <name evidence="6" type="ORF">QM012_004492</name>
</gene>
<dbReference type="SUPFAM" id="SSF57701">
    <property type="entry name" value="Zn2/Cys6 DNA-binding domain"/>
    <property type="match status" value="1"/>
</dbReference>
<dbReference type="InterPro" id="IPR051159">
    <property type="entry name" value="Hexapeptide_acetyltransf"/>
</dbReference>
<dbReference type="InterPro" id="IPR001451">
    <property type="entry name" value="Hexapep"/>
</dbReference>
<accession>A0ABR0TT76</accession>
<feature type="compositionally biased region" description="Basic and acidic residues" evidence="4">
    <location>
        <begin position="11"/>
        <end position="21"/>
    </location>
</feature>
<keyword evidence="3" id="KW-0539">Nucleus</keyword>
<feature type="compositionally biased region" description="Polar residues" evidence="4">
    <location>
        <begin position="1"/>
        <end position="10"/>
    </location>
</feature>
<feature type="compositionally biased region" description="Basic and acidic residues" evidence="4">
    <location>
        <begin position="86"/>
        <end position="105"/>
    </location>
</feature>
<evidence type="ECO:0000256" key="3">
    <source>
        <dbReference type="ARBA" id="ARBA00023242"/>
    </source>
</evidence>
<dbReference type="InterPro" id="IPR024688">
    <property type="entry name" value="Mac_dom"/>
</dbReference>
<reference evidence="6 7" key="1">
    <citation type="submission" date="2023-11" db="EMBL/GenBank/DDBJ databases">
        <title>Draft genome sequence and annotation of the polyextremotolerant black yeast-like fungus Aureobasidium pullulans NRRL 62042.</title>
        <authorList>
            <person name="Dielentheis-Frenken M.R.E."/>
            <person name="Wibberg D."/>
            <person name="Blank L.M."/>
            <person name="Tiso T."/>
        </authorList>
    </citation>
    <scope>NUCLEOTIDE SEQUENCE [LARGE SCALE GENOMIC DNA]</scope>
    <source>
        <strain evidence="6 7">NRRL 62042</strain>
    </source>
</reference>
<dbReference type="Gene3D" id="2.160.10.10">
    <property type="entry name" value="Hexapeptide repeat proteins"/>
    <property type="match status" value="1"/>
</dbReference>